<name>A0ABS1C001_9BACT</name>
<dbReference type="Proteomes" id="UP000644147">
    <property type="component" value="Unassembled WGS sequence"/>
</dbReference>
<protein>
    <submittedName>
        <fullName evidence="2">Uncharacterized protein</fullName>
    </submittedName>
</protein>
<proteinExistence type="predicted"/>
<feature type="region of interest" description="Disordered" evidence="1">
    <location>
        <begin position="39"/>
        <end position="59"/>
    </location>
</feature>
<reference evidence="2 3" key="1">
    <citation type="submission" date="2020-12" db="EMBL/GenBank/DDBJ databases">
        <title>Bacterial novel species Adhaeribacter sp. BT258 isolated from soil.</title>
        <authorList>
            <person name="Jung H.-Y."/>
        </authorList>
    </citation>
    <scope>NUCLEOTIDE SEQUENCE [LARGE SCALE GENOMIC DNA]</scope>
    <source>
        <strain evidence="2 3">BT258</strain>
    </source>
</reference>
<dbReference type="RefSeq" id="WP_200504434.1">
    <property type="nucleotide sequence ID" value="NZ_JAEHFX010000001.1"/>
</dbReference>
<organism evidence="2 3">
    <name type="scientific">Adhaeribacter terrigena</name>
    <dbReference type="NCBI Taxonomy" id="2793070"/>
    <lineage>
        <taxon>Bacteria</taxon>
        <taxon>Pseudomonadati</taxon>
        <taxon>Bacteroidota</taxon>
        <taxon>Cytophagia</taxon>
        <taxon>Cytophagales</taxon>
        <taxon>Hymenobacteraceae</taxon>
        <taxon>Adhaeribacter</taxon>
    </lineage>
</organism>
<comment type="caution">
    <text evidence="2">The sequence shown here is derived from an EMBL/GenBank/DDBJ whole genome shotgun (WGS) entry which is preliminary data.</text>
</comment>
<evidence type="ECO:0000313" key="2">
    <source>
        <dbReference type="EMBL" id="MBK0401825.1"/>
    </source>
</evidence>
<evidence type="ECO:0000256" key="1">
    <source>
        <dbReference type="SAM" id="MobiDB-lite"/>
    </source>
</evidence>
<sequence>MLMIHLTSWALLQVAPAGTGYVVFKKECFRSEARATLQAVSRNQQNPEQQVALPTSEQSEQPVPEVKVCISKLAPPPVAFSVSVLPPFTLSETAPFQQAYYHFLSTSEEPDPPRFA</sequence>
<dbReference type="EMBL" id="JAEHFX010000001">
    <property type="protein sequence ID" value="MBK0401825.1"/>
    <property type="molecule type" value="Genomic_DNA"/>
</dbReference>
<gene>
    <name evidence="2" type="ORF">I5M27_02445</name>
</gene>
<accession>A0ABS1C001</accession>
<evidence type="ECO:0000313" key="3">
    <source>
        <dbReference type="Proteomes" id="UP000644147"/>
    </source>
</evidence>
<keyword evidence="3" id="KW-1185">Reference proteome</keyword>